<reference evidence="5 6" key="1">
    <citation type="journal article" date="2014" name="Nature">
        <title>The genome of the recently domesticated crop plant sugar beet (Beta vulgaris).</title>
        <authorList>
            <person name="Dohm J.C."/>
            <person name="Minoche A.E."/>
            <person name="Holtgrawe D."/>
            <person name="Capella-Gutierrez S."/>
            <person name="Zakrzewski F."/>
            <person name="Tafer H."/>
            <person name="Rupp O."/>
            <person name="Sorensen T.R."/>
            <person name="Stracke R."/>
            <person name="Reinhardt R."/>
            <person name="Goesmann A."/>
            <person name="Kraft T."/>
            <person name="Schulz B."/>
            <person name="Stadler P.F."/>
            <person name="Schmidt T."/>
            <person name="Gabaldon T."/>
            <person name="Lehrach H."/>
            <person name="Weisshaar B."/>
            <person name="Himmelbauer H."/>
        </authorList>
    </citation>
    <scope>NUCLEOTIDE SEQUENCE [LARGE SCALE GENOMIC DNA]</scope>
    <source>
        <tissue evidence="5">Taproot</tissue>
    </source>
</reference>
<accession>A0A0J8D0X1</accession>
<evidence type="ECO:0000256" key="3">
    <source>
        <dbReference type="SAM" id="SignalP"/>
    </source>
</evidence>
<feature type="domain" description="Gnk2-homologous" evidence="4">
    <location>
        <begin position="31"/>
        <end position="135"/>
    </location>
</feature>
<dbReference type="EMBL" id="KQ090040">
    <property type="protein sequence ID" value="KMT17969.1"/>
    <property type="molecule type" value="Genomic_DNA"/>
</dbReference>
<dbReference type="PANTHER" id="PTHR32099">
    <property type="entry name" value="CYSTEINE-RICH REPEAT SECRETORY PROTEIN"/>
    <property type="match status" value="1"/>
</dbReference>
<dbReference type="PROSITE" id="PS51473">
    <property type="entry name" value="GNK2"/>
    <property type="match status" value="2"/>
</dbReference>
<dbReference type="CDD" id="cd23509">
    <property type="entry name" value="Gnk2-like"/>
    <property type="match status" value="2"/>
</dbReference>
<dbReference type="InterPro" id="IPR002902">
    <property type="entry name" value="GNK2"/>
</dbReference>
<keyword evidence="2" id="KW-0677">Repeat</keyword>
<organism evidence="5 6">
    <name type="scientific">Beta vulgaris subsp. vulgaris</name>
    <name type="common">Beet</name>
    <dbReference type="NCBI Taxonomy" id="3555"/>
    <lineage>
        <taxon>Eukaryota</taxon>
        <taxon>Viridiplantae</taxon>
        <taxon>Streptophyta</taxon>
        <taxon>Embryophyta</taxon>
        <taxon>Tracheophyta</taxon>
        <taxon>Spermatophyta</taxon>
        <taxon>Magnoliopsida</taxon>
        <taxon>eudicotyledons</taxon>
        <taxon>Gunneridae</taxon>
        <taxon>Pentapetalae</taxon>
        <taxon>Caryophyllales</taxon>
        <taxon>Chenopodiaceae</taxon>
        <taxon>Betoideae</taxon>
        <taxon>Beta</taxon>
    </lineage>
</organism>
<dbReference type="OrthoDB" id="1909574at2759"/>
<dbReference type="OMA" id="PLRICHD"/>
<dbReference type="PANTHER" id="PTHR32099:SF51">
    <property type="entry name" value="CYSTEINE-RICH RECEPTOR-LIKE PROTEIN KINASE 25 ISOFORM X1"/>
    <property type="match status" value="1"/>
</dbReference>
<evidence type="ECO:0000259" key="4">
    <source>
        <dbReference type="PROSITE" id="PS51473"/>
    </source>
</evidence>
<dbReference type="eggNOG" id="ENOG502QWDY">
    <property type="taxonomic scope" value="Eukaryota"/>
</dbReference>
<dbReference type="Pfam" id="PF01657">
    <property type="entry name" value="Stress-antifung"/>
    <property type="match status" value="2"/>
</dbReference>
<evidence type="ECO:0000256" key="2">
    <source>
        <dbReference type="ARBA" id="ARBA00022737"/>
    </source>
</evidence>
<feature type="signal peptide" evidence="3">
    <location>
        <begin position="1"/>
        <end position="26"/>
    </location>
</feature>
<keyword evidence="1 3" id="KW-0732">Signal</keyword>
<name>A0A0J8D0X1_BETVV</name>
<dbReference type="Proteomes" id="UP000035740">
    <property type="component" value="Chromosome 2"/>
</dbReference>
<evidence type="ECO:0000256" key="1">
    <source>
        <dbReference type="ARBA" id="ARBA00022729"/>
    </source>
</evidence>
<protein>
    <recommendedName>
        <fullName evidence="4">Gnk2-homologous domain-containing protein</fullName>
    </recommendedName>
</protein>
<keyword evidence="6" id="KW-1185">Reference proteome</keyword>
<dbReference type="InterPro" id="IPR038408">
    <property type="entry name" value="GNK2_sf"/>
</dbReference>
<evidence type="ECO:0000313" key="6">
    <source>
        <dbReference type="Proteomes" id="UP000035740"/>
    </source>
</evidence>
<gene>
    <name evidence="5" type="ORF">BVRB_2g033150</name>
</gene>
<proteinExistence type="predicted"/>
<feature type="domain" description="Gnk2-homologous" evidence="4">
    <location>
        <begin position="140"/>
        <end position="248"/>
    </location>
</feature>
<sequence>MAAWQIISPLLLLFATSLYLINPTTCLESPIFLGWKCDPKANYTENSPYHSNLLKAFSNLTSLSSFNTFSTFTAGSDDEATNKVYALYDCRNDLPLRICHDCVEDAAKNLVQLCSSKEAKVTYEECLLRYANRPIFAKMELEPYYRECQISIPDGGELNRTIEPIFRGLIDQATSKNSSRYFAMEQMSYFEYQKVDCLVQCTPDISREECKECLMDALNYTLECANSSLMLSYHLAPSCQMRYDVLQRFVNISSSPIPSSMASPPTLSPQLKTSDGSQCLISIEIFILVFFFFCLML</sequence>
<evidence type="ECO:0000313" key="5">
    <source>
        <dbReference type="EMBL" id="KMT17969.1"/>
    </source>
</evidence>
<dbReference type="KEGG" id="bvg:104886516"/>
<dbReference type="Gramene" id="KMT17969">
    <property type="protein sequence ID" value="KMT17969"/>
    <property type="gene ID" value="BVRB_2g033150"/>
</dbReference>
<dbReference type="Gene3D" id="3.30.430.20">
    <property type="entry name" value="Gnk2 domain, C-X8-C-X2-C motif"/>
    <property type="match status" value="2"/>
</dbReference>
<feature type="chain" id="PRO_5005296004" description="Gnk2-homologous domain-containing protein" evidence="3">
    <location>
        <begin position="27"/>
        <end position="297"/>
    </location>
</feature>
<dbReference type="AlphaFoldDB" id="A0A0J8D0X1"/>